<evidence type="ECO:0000313" key="2">
    <source>
        <dbReference type="Proteomes" id="UP000234681"/>
    </source>
</evidence>
<organism evidence="1 2">
    <name type="scientific">Rattus norvegicus</name>
    <name type="common">Rat</name>
    <dbReference type="NCBI Taxonomy" id="10116"/>
    <lineage>
        <taxon>Eukaryota</taxon>
        <taxon>Metazoa</taxon>
        <taxon>Chordata</taxon>
        <taxon>Craniata</taxon>
        <taxon>Vertebrata</taxon>
        <taxon>Euteleostomi</taxon>
        <taxon>Mammalia</taxon>
        <taxon>Eutheria</taxon>
        <taxon>Euarchontoglires</taxon>
        <taxon>Glires</taxon>
        <taxon>Rodentia</taxon>
        <taxon>Myomorpha</taxon>
        <taxon>Muroidea</taxon>
        <taxon>Muridae</taxon>
        <taxon>Murinae</taxon>
        <taxon>Rattus</taxon>
    </lineage>
</organism>
<name>A6K9K7_RAT</name>
<proteinExistence type="predicted"/>
<dbReference type="AlphaFoldDB" id="A6K9K7"/>
<accession>A6K9K7</accession>
<protein>
    <submittedName>
        <fullName evidence="1">RCG38735</fullName>
    </submittedName>
</protein>
<gene>
    <name evidence="1" type="ORF">rCG_38735</name>
</gene>
<evidence type="ECO:0000313" key="1">
    <source>
        <dbReference type="EMBL" id="EDL90880.1"/>
    </source>
</evidence>
<dbReference type="EMBL" id="CH474031">
    <property type="protein sequence ID" value="EDL90880.1"/>
    <property type="molecule type" value="Genomic_DNA"/>
</dbReference>
<sequence length="19" mass="2143">MNTHPPVSPVYTTPECTLR</sequence>
<reference evidence="1 2" key="1">
    <citation type="submission" date="2005-09" db="EMBL/GenBank/DDBJ databases">
        <authorList>
            <person name="Mural R.J."/>
            <person name="Li P.W."/>
            <person name="Adams M.D."/>
            <person name="Amanatides P.G."/>
            <person name="Baden-Tillson H."/>
            <person name="Barnstead M."/>
            <person name="Chin S.H."/>
            <person name="Dew I."/>
            <person name="Evans C.A."/>
            <person name="Ferriera S."/>
            <person name="Flanigan M."/>
            <person name="Fosler C."/>
            <person name="Glodek A."/>
            <person name="Gu Z."/>
            <person name="Holt R.A."/>
            <person name="Jennings D."/>
            <person name="Kraft C.L."/>
            <person name="Lu F."/>
            <person name="Nguyen T."/>
            <person name="Nusskern D.R."/>
            <person name="Pfannkoch C.M."/>
            <person name="Sitter C."/>
            <person name="Sutton G.G."/>
            <person name="Venter J.C."/>
            <person name="Wang Z."/>
            <person name="Woodage T."/>
            <person name="Zheng X.H."/>
            <person name="Zhong F."/>
        </authorList>
    </citation>
    <scope>NUCLEOTIDE SEQUENCE [LARGE SCALE GENOMIC DNA]</scope>
    <source>
        <strain>BN</strain>
        <strain evidence="2">Sprague-Dawley</strain>
    </source>
</reference>
<dbReference type="Proteomes" id="UP000234681">
    <property type="component" value="Chromosome 16"/>
</dbReference>